<dbReference type="Gene3D" id="1.20.120.330">
    <property type="entry name" value="Nucleotidyltransferases domain 2"/>
    <property type="match status" value="1"/>
</dbReference>
<sequence length="167" mass="19503">MVVAGVLRSLLVFQCTDGACGVPHMGFYEEFARMFFREAVKDLERARRAFREGDYPEAVFHAQQCAEKAVKAMIEAKREYVYNHGPRLASIFVRVFENEWRPEFEEVVDSIGWFTEYYTRSRYPFLLRGRVVSPDEFIDADTAREAIGRAERVLRIAESYLRERGIV</sequence>
<name>G0EG12_PYRF1</name>
<feature type="domain" description="HEPN" evidence="1">
    <location>
        <begin position="36"/>
        <end position="153"/>
    </location>
</feature>
<dbReference type="KEGG" id="pfm:Pyrfu_1254"/>
<evidence type="ECO:0000313" key="3">
    <source>
        <dbReference type="Proteomes" id="UP000001037"/>
    </source>
</evidence>
<dbReference type="STRING" id="694429.Pyrfu_1254"/>
<dbReference type="InterPro" id="IPR007842">
    <property type="entry name" value="HEPN_dom"/>
</dbReference>
<protein>
    <submittedName>
        <fullName evidence="2">HEPN domain protein</fullName>
    </submittedName>
</protein>
<dbReference type="SUPFAM" id="SSF81593">
    <property type="entry name" value="Nucleotidyltransferase substrate binding subunit/domain"/>
    <property type="match status" value="1"/>
</dbReference>
<dbReference type="PROSITE" id="PS50910">
    <property type="entry name" value="HEPN"/>
    <property type="match status" value="1"/>
</dbReference>
<dbReference type="Proteomes" id="UP000001037">
    <property type="component" value="Chromosome"/>
</dbReference>
<dbReference type="SMART" id="SM00748">
    <property type="entry name" value="HEPN"/>
    <property type="match status" value="1"/>
</dbReference>
<gene>
    <name evidence="2" type="ordered locus">Pyrfu_1254</name>
</gene>
<evidence type="ECO:0000313" key="2">
    <source>
        <dbReference type="EMBL" id="AEM39113.1"/>
    </source>
</evidence>
<organism evidence="2 3">
    <name type="scientific">Pyrolobus fumarii (strain DSM 11204 / 1A)</name>
    <dbReference type="NCBI Taxonomy" id="694429"/>
    <lineage>
        <taxon>Archaea</taxon>
        <taxon>Thermoproteota</taxon>
        <taxon>Thermoprotei</taxon>
        <taxon>Desulfurococcales</taxon>
        <taxon>Pyrodictiaceae</taxon>
        <taxon>Pyrolobus</taxon>
    </lineage>
</organism>
<proteinExistence type="predicted"/>
<keyword evidence="3" id="KW-1185">Reference proteome</keyword>
<evidence type="ECO:0000259" key="1">
    <source>
        <dbReference type="PROSITE" id="PS50910"/>
    </source>
</evidence>
<accession>G0EG12</accession>
<dbReference type="EMBL" id="CP002838">
    <property type="protein sequence ID" value="AEM39113.1"/>
    <property type="molecule type" value="Genomic_DNA"/>
</dbReference>
<dbReference type="HOGENOM" id="CLU_123170_2_2_2"/>
<dbReference type="AlphaFoldDB" id="G0EG12"/>
<dbReference type="InParanoid" id="G0EG12"/>
<dbReference type="Pfam" id="PF05168">
    <property type="entry name" value="HEPN"/>
    <property type="match status" value="1"/>
</dbReference>
<reference evidence="2 3" key="1">
    <citation type="journal article" date="2011" name="Stand. Genomic Sci.">
        <title>Complete genome sequence of the hyperthermophilic chemolithoautotroph Pyrolobus fumarii type strain (1A).</title>
        <authorList>
            <person name="Anderson I."/>
            <person name="Goker M."/>
            <person name="Nolan M."/>
            <person name="Lucas S."/>
            <person name="Hammon N."/>
            <person name="Deshpande S."/>
            <person name="Cheng J.F."/>
            <person name="Tapia R."/>
            <person name="Han C."/>
            <person name="Goodwin L."/>
            <person name="Pitluck S."/>
            <person name="Huntemann M."/>
            <person name="Liolios K."/>
            <person name="Ivanova N."/>
            <person name="Pagani I."/>
            <person name="Mavromatis K."/>
            <person name="Ovchinikova G."/>
            <person name="Pati A."/>
            <person name="Chen A."/>
            <person name="Palaniappan K."/>
            <person name="Land M."/>
            <person name="Hauser L."/>
            <person name="Brambilla E.M."/>
            <person name="Huber H."/>
            <person name="Yasawong M."/>
            <person name="Rohde M."/>
            <person name="Spring S."/>
            <person name="Abt B."/>
            <person name="Sikorski J."/>
            <person name="Wirth R."/>
            <person name="Detter J.C."/>
            <person name="Woyke T."/>
            <person name="Bristow J."/>
            <person name="Eisen J.A."/>
            <person name="Markowitz V."/>
            <person name="Hugenholtz P."/>
            <person name="Kyrpides N.C."/>
            <person name="Klenk H.P."/>
            <person name="Lapidus A."/>
        </authorList>
    </citation>
    <scope>NUCLEOTIDE SEQUENCE [LARGE SCALE GENOMIC DNA]</scope>
    <source>
        <strain evidence="3">DSM 11204 / 1A</strain>
    </source>
</reference>
<dbReference type="eggNOG" id="arCOG01191">
    <property type="taxonomic scope" value="Archaea"/>
</dbReference>